<name>A0A813HQ56_POLGL</name>
<accession>A0A813HQ56</accession>
<gene>
    <name evidence="1" type="ORF">PGLA1383_LOCUS55201</name>
</gene>
<evidence type="ECO:0000313" key="2">
    <source>
        <dbReference type="Proteomes" id="UP000654075"/>
    </source>
</evidence>
<dbReference type="Proteomes" id="UP000654075">
    <property type="component" value="Unassembled WGS sequence"/>
</dbReference>
<proteinExistence type="predicted"/>
<evidence type="ECO:0000313" key="1">
    <source>
        <dbReference type="EMBL" id="CAE8640303.1"/>
    </source>
</evidence>
<protein>
    <submittedName>
        <fullName evidence="1">Uncharacterized protein</fullName>
    </submittedName>
</protein>
<organism evidence="1 2">
    <name type="scientific">Polarella glacialis</name>
    <name type="common">Dinoflagellate</name>
    <dbReference type="NCBI Taxonomy" id="89957"/>
    <lineage>
        <taxon>Eukaryota</taxon>
        <taxon>Sar</taxon>
        <taxon>Alveolata</taxon>
        <taxon>Dinophyceae</taxon>
        <taxon>Suessiales</taxon>
        <taxon>Suessiaceae</taxon>
        <taxon>Polarella</taxon>
    </lineage>
</organism>
<reference evidence="1" key="1">
    <citation type="submission" date="2021-02" db="EMBL/GenBank/DDBJ databases">
        <authorList>
            <person name="Dougan E. K."/>
            <person name="Rhodes N."/>
            <person name="Thang M."/>
            <person name="Chan C."/>
        </authorList>
    </citation>
    <scope>NUCLEOTIDE SEQUENCE</scope>
</reference>
<dbReference type="EMBL" id="CAJNNV010032550">
    <property type="protein sequence ID" value="CAE8640303.1"/>
    <property type="molecule type" value="Genomic_DNA"/>
</dbReference>
<sequence>MGLGVSSAQTPRAVGLAAAAAGVTLLLRSSKAARSLEPEGVQSLQPEPTISKSMAPEDFFAFFLAKLPELLLAARGMDNDEELLEALQDLEGRISNLLWRGQRAEPLSSVGEWLADKSSGGRRPWREVLAITSHREVLVKKIKLCFDAKWEDVEERFKKGGG</sequence>
<dbReference type="AlphaFoldDB" id="A0A813HQ56"/>
<keyword evidence="2" id="KW-1185">Reference proteome</keyword>
<comment type="caution">
    <text evidence="1">The sequence shown here is derived from an EMBL/GenBank/DDBJ whole genome shotgun (WGS) entry which is preliminary data.</text>
</comment>